<evidence type="ECO:0000313" key="1">
    <source>
        <dbReference type="EMBL" id="PUZ50884.1"/>
    </source>
</evidence>
<name>A0A2T7D5M7_9POAL</name>
<dbReference type="Gramene" id="PUZ50884">
    <property type="protein sequence ID" value="PUZ50884"/>
    <property type="gene ID" value="GQ55_6G107700"/>
</dbReference>
<dbReference type="AlphaFoldDB" id="A0A2T7D5M7"/>
<dbReference type="OrthoDB" id="591384at2759"/>
<evidence type="ECO:0000313" key="2">
    <source>
        <dbReference type="Proteomes" id="UP000244336"/>
    </source>
</evidence>
<dbReference type="Proteomes" id="UP000244336">
    <property type="component" value="Chromosome 6"/>
</dbReference>
<dbReference type="EMBL" id="CM009754">
    <property type="protein sequence ID" value="PUZ50884.1"/>
    <property type="molecule type" value="Genomic_DNA"/>
</dbReference>
<organism evidence="1 2">
    <name type="scientific">Panicum hallii var. hallii</name>
    <dbReference type="NCBI Taxonomy" id="1504633"/>
    <lineage>
        <taxon>Eukaryota</taxon>
        <taxon>Viridiplantae</taxon>
        <taxon>Streptophyta</taxon>
        <taxon>Embryophyta</taxon>
        <taxon>Tracheophyta</taxon>
        <taxon>Spermatophyta</taxon>
        <taxon>Magnoliopsida</taxon>
        <taxon>Liliopsida</taxon>
        <taxon>Poales</taxon>
        <taxon>Poaceae</taxon>
        <taxon>PACMAD clade</taxon>
        <taxon>Panicoideae</taxon>
        <taxon>Panicodae</taxon>
        <taxon>Paniceae</taxon>
        <taxon>Panicinae</taxon>
        <taxon>Panicum</taxon>
        <taxon>Panicum sect. Panicum</taxon>
    </lineage>
</organism>
<gene>
    <name evidence="1" type="ORF">GQ55_6G107700</name>
</gene>
<reference evidence="1 2" key="1">
    <citation type="submission" date="2018-04" db="EMBL/GenBank/DDBJ databases">
        <title>WGS assembly of Panicum hallii var. hallii HAL2.</title>
        <authorList>
            <person name="Lovell J."/>
            <person name="Jenkins J."/>
            <person name="Lowry D."/>
            <person name="Mamidi S."/>
            <person name="Sreedasyam A."/>
            <person name="Weng X."/>
            <person name="Barry K."/>
            <person name="Bonette J."/>
            <person name="Campitelli B."/>
            <person name="Daum C."/>
            <person name="Gordon S."/>
            <person name="Gould B."/>
            <person name="Lipzen A."/>
            <person name="MacQueen A."/>
            <person name="Palacio-Mejia J."/>
            <person name="Plott C."/>
            <person name="Shakirov E."/>
            <person name="Shu S."/>
            <person name="Yoshinaga Y."/>
            <person name="Zane M."/>
            <person name="Rokhsar D."/>
            <person name="Grimwood J."/>
            <person name="Schmutz J."/>
            <person name="Juenger T."/>
        </authorList>
    </citation>
    <scope>NUCLEOTIDE SEQUENCE [LARGE SCALE GENOMIC DNA]</scope>
    <source>
        <strain evidence="2">cv. HAL2</strain>
    </source>
</reference>
<proteinExistence type="predicted"/>
<sequence>MRACVILHNMVIEDERNLYSDHREFERSSDPPISQNRDVLEISELIKSYSRIRDKVVSNSLQKDLMEHIWQLYGNGAGPFVNRQGFCSYMETQVLENYFCCF</sequence>
<accession>A0A2T7D5M7</accession>
<protein>
    <submittedName>
        <fullName evidence="1">Uncharacterized protein</fullName>
    </submittedName>
</protein>
<keyword evidence="2" id="KW-1185">Reference proteome</keyword>